<dbReference type="InterPro" id="IPR021841">
    <property type="entry name" value="VAC14_Fig4p-bd"/>
</dbReference>
<evidence type="ECO:0000256" key="2">
    <source>
        <dbReference type="ARBA" id="ARBA00010225"/>
    </source>
</evidence>
<organism evidence="9 10">
    <name type="scientific">Ramazzottius varieornatus</name>
    <name type="common">Water bear</name>
    <name type="synonym">Tardigrade</name>
    <dbReference type="NCBI Taxonomy" id="947166"/>
    <lineage>
        <taxon>Eukaryota</taxon>
        <taxon>Metazoa</taxon>
        <taxon>Ecdysozoa</taxon>
        <taxon>Tardigrada</taxon>
        <taxon>Eutardigrada</taxon>
        <taxon>Parachela</taxon>
        <taxon>Hypsibioidea</taxon>
        <taxon>Ramazzottiidae</taxon>
        <taxon>Ramazzottius</taxon>
    </lineage>
</organism>
<comment type="subcellular location">
    <subcellularLocation>
        <location evidence="1">Endomembrane system</location>
    </subcellularLocation>
</comment>
<comment type="caution">
    <text evidence="9">The sequence shown here is derived from an EMBL/GenBank/DDBJ whole genome shotgun (WGS) entry which is preliminary data.</text>
</comment>
<gene>
    <name evidence="9" type="primary">RvY_07064-1</name>
    <name evidence="9" type="synonym">RvY_07064.1</name>
    <name evidence="9" type="ORF">RvY_07064</name>
</gene>
<dbReference type="PANTHER" id="PTHR16023">
    <property type="entry name" value="TAX1 BINDING PROTEIN-RELATED"/>
    <property type="match status" value="1"/>
</dbReference>
<keyword evidence="4" id="KW-0677">Repeat</keyword>
<dbReference type="EMBL" id="BDGG01000003">
    <property type="protein sequence ID" value="GAU95449.1"/>
    <property type="molecule type" value="Genomic_DNA"/>
</dbReference>
<evidence type="ECO:0000256" key="7">
    <source>
        <dbReference type="ARBA" id="ARBA00047092"/>
    </source>
</evidence>
<evidence type="ECO:0000313" key="10">
    <source>
        <dbReference type="Proteomes" id="UP000186922"/>
    </source>
</evidence>
<keyword evidence="10" id="KW-1185">Reference proteome</keyword>
<dbReference type="PANTHER" id="PTHR16023:SF0">
    <property type="entry name" value="PROTEIN VAC14 HOMOLOG"/>
    <property type="match status" value="1"/>
</dbReference>
<dbReference type="GO" id="GO:0010008">
    <property type="term" value="C:endosome membrane"/>
    <property type="evidence" value="ECO:0007669"/>
    <property type="project" value="TreeGrafter"/>
</dbReference>
<dbReference type="GO" id="GO:0006661">
    <property type="term" value="P:phosphatidylinositol biosynthetic process"/>
    <property type="evidence" value="ECO:0007669"/>
    <property type="project" value="InterPro"/>
</dbReference>
<dbReference type="AlphaFoldDB" id="A0A1D1V0S7"/>
<dbReference type="InterPro" id="IPR016024">
    <property type="entry name" value="ARM-type_fold"/>
</dbReference>
<evidence type="ECO:0000313" key="9">
    <source>
        <dbReference type="EMBL" id="GAU95449.1"/>
    </source>
</evidence>
<proteinExistence type="inferred from homology"/>
<comment type="subunit">
    <text evidence="7">Forms pentamers. Component of the PI(3,5)P2 regulatory complex/PAS complex, at least composed of PIKFYVE, FIG4 and VAC14. VAC14 nucleates the assembly of the complex and serves as a scaffold by pentamerizing into a star-shaped structure, which can bind a single copy each of PIKFYVE and FIG4 and coordinates their activities. Interacts with NOS1.</text>
</comment>
<dbReference type="Pfam" id="PF11916">
    <property type="entry name" value="Vac14_Fig4_bd"/>
    <property type="match status" value="1"/>
</dbReference>
<dbReference type="STRING" id="947166.A0A1D1V0S7"/>
<dbReference type="GO" id="GO:0070772">
    <property type="term" value="C:PAS complex"/>
    <property type="evidence" value="ECO:0007669"/>
    <property type="project" value="InterPro"/>
</dbReference>
<sequence length="611" mass="69879">MCFFRQPVLSCFNDSDSRIRYFACEALYNVVKVAREETMTFFPEIFDVLSKGCSDSDNNVKNGSELLDRLVKDVVVESKTFDLEKMVPLLRERIYARNPYVRQFMVSWVSVLDSVPEIHIQQYLPEIIDGLFIILSDPRLEIRKACEAVLGEFLHGIVNAPQGVDYPAMINILIAHSQSSEELVQFTAILWVKQFVKLAGPQMLPYTSGVLVAVLPCLSLESDSRKNIRENAKMINQDVLKNFPKENSNSELLNEDILTLDLKSIVQVLIDNLSHQNVPTRLASVRWVFNLLEYIPRRTFKSMDKLFTELLKSLQDPSDEVVLAVLEVFAEITSVSDKLGLCYSFPNSKTSITYFRHFIQELLALFKKDLQLLQDRGHFMIRQLCLLLSAEEIYTAIAEALVTDTDSKFASVMVQALSAILLTASEVFELRRQLQGLVRQESTRELFVKLYRCWAHNPIATVSLCLLSQQYRQASELLEIIAGLDVTVDYLTEIDKLIQLLESPIFTSLRMQLLKPDENPHLVRTLYGLLMLLPQSEAFDTLRSRLDCVPRQRFSNDKSSSVLSIVSAEEVEADLDKELLEHFKITQSLQQVAVRKQRQTSRIELRNGFLS</sequence>
<comment type="function">
    <text evidence="6">Scaffold protein component of the PI(3,5)P2 regulatory complex which regulates both the synthesis and turnover of phosphatidylinositol 3,5-bisphosphate (PtdIns(3,5)P2). Pentamerizes into a star-shaped structure and nucleates the assembly of the complex. The pentamer binds a single copy each of PIKFYVE and FIG4 and coordinates both PIKfyve kinase activity and FIG4 phosphatase activity, being required to maintain normal levels of phosphatidylinositol 3-phosphate (PtdIns(3)P) and phosphatidylinositol 5-phosphate (PtdIns(5)P). Plays a role in the biogenesis of endosome carrier vesicles (ECV) / multivesicular bodies (MVB) transport intermediates from early endosomes.</text>
</comment>
<name>A0A1D1V0S7_RAMVA</name>
<comment type="similarity">
    <text evidence="2">Belongs to the VAC14 family.</text>
</comment>
<dbReference type="Proteomes" id="UP000186922">
    <property type="component" value="Unassembled WGS sequence"/>
</dbReference>
<feature type="domain" description="Vacuolar protein 14 C-terminal Fig4-binding" evidence="8">
    <location>
        <begin position="371"/>
        <end position="549"/>
    </location>
</feature>
<dbReference type="OrthoDB" id="5574975at2759"/>
<reference evidence="9 10" key="1">
    <citation type="journal article" date="2016" name="Nat. Commun.">
        <title>Extremotolerant tardigrade genome and improved radiotolerance of human cultured cells by tardigrade-unique protein.</title>
        <authorList>
            <person name="Hashimoto T."/>
            <person name="Horikawa D.D."/>
            <person name="Saito Y."/>
            <person name="Kuwahara H."/>
            <person name="Kozuka-Hata H."/>
            <person name="Shin-I T."/>
            <person name="Minakuchi Y."/>
            <person name="Ohishi K."/>
            <person name="Motoyama A."/>
            <person name="Aizu T."/>
            <person name="Enomoto A."/>
            <person name="Kondo K."/>
            <person name="Tanaka S."/>
            <person name="Hara Y."/>
            <person name="Koshikawa S."/>
            <person name="Sagara H."/>
            <person name="Miura T."/>
            <person name="Yokobori S."/>
            <person name="Miyagawa K."/>
            <person name="Suzuki Y."/>
            <person name="Kubo T."/>
            <person name="Oyama M."/>
            <person name="Kohara Y."/>
            <person name="Fujiyama A."/>
            <person name="Arakawa K."/>
            <person name="Katayama T."/>
            <person name="Toyoda A."/>
            <person name="Kunieda T."/>
        </authorList>
    </citation>
    <scope>NUCLEOTIDE SEQUENCE [LARGE SCALE GENOMIC DNA]</scope>
    <source>
        <strain evidence="9 10">YOKOZUNA-1</strain>
    </source>
</reference>
<evidence type="ECO:0000259" key="8">
    <source>
        <dbReference type="Pfam" id="PF11916"/>
    </source>
</evidence>
<dbReference type="Pfam" id="PF12755">
    <property type="entry name" value="Vac14_Fab1_bd"/>
    <property type="match status" value="1"/>
</dbReference>
<keyword evidence="5" id="KW-0472">Membrane</keyword>
<dbReference type="InterPro" id="IPR011989">
    <property type="entry name" value="ARM-like"/>
</dbReference>
<evidence type="ECO:0000256" key="4">
    <source>
        <dbReference type="ARBA" id="ARBA00022737"/>
    </source>
</evidence>
<protein>
    <recommendedName>
        <fullName evidence="3">Protein VAC14 homolog</fullName>
    </recommendedName>
</protein>
<dbReference type="InterPro" id="IPR026825">
    <property type="entry name" value="Vac14"/>
</dbReference>
<evidence type="ECO:0000256" key="5">
    <source>
        <dbReference type="ARBA" id="ARBA00023136"/>
    </source>
</evidence>
<evidence type="ECO:0000256" key="6">
    <source>
        <dbReference type="ARBA" id="ARBA00045654"/>
    </source>
</evidence>
<evidence type="ECO:0000256" key="1">
    <source>
        <dbReference type="ARBA" id="ARBA00004308"/>
    </source>
</evidence>
<dbReference type="SUPFAM" id="SSF48371">
    <property type="entry name" value="ARM repeat"/>
    <property type="match status" value="1"/>
</dbReference>
<accession>A0A1D1V0S7</accession>
<evidence type="ECO:0000256" key="3">
    <source>
        <dbReference type="ARBA" id="ARBA00013840"/>
    </source>
</evidence>
<dbReference type="Gene3D" id="1.25.10.10">
    <property type="entry name" value="Leucine-rich Repeat Variant"/>
    <property type="match status" value="2"/>
</dbReference>